<dbReference type="InterPro" id="IPR051610">
    <property type="entry name" value="GPI/OXD"/>
</dbReference>
<dbReference type="InterPro" id="IPR013096">
    <property type="entry name" value="Cupin_2"/>
</dbReference>
<dbReference type="Proteomes" id="UP001196301">
    <property type="component" value="Unassembled WGS sequence"/>
</dbReference>
<accession>A0ABS6DUR5</accession>
<dbReference type="EMBL" id="JAHLOQ010000006">
    <property type="protein sequence ID" value="MBU5335573.1"/>
    <property type="molecule type" value="Genomic_DNA"/>
</dbReference>
<reference evidence="3 4" key="1">
    <citation type="submission" date="2021-06" db="EMBL/GenBank/DDBJ databases">
        <authorList>
            <person name="Sun Q."/>
            <person name="Li D."/>
        </authorList>
    </citation>
    <scope>NUCLEOTIDE SEQUENCE [LARGE SCALE GENOMIC DNA]</scope>
    <source>
        <strain evidence="3 4">N19</strain>
    </source>
</reference>
<dbReference type="PANTHER" id="PTHR35848">
    <property type="entry name" value="OXALATE-BINDING PROTEIN"/>
    <property type="match status" value="1"/>
</dbReference>
<sequence>MILDSNKIEEKALANFKGGEKALNAKMNVDENNKIIFGRLEPGASIGEHTHETNSEIIFFTSGKGKVIYDGKEERVEAGLCHYCPQGHTHTLINDSDADLIFHAVIPEHPAK</sequence>
<gene>
    <name evidence="3" type="ORF">KQI20_03880</name>
</gene>
<proteinExistence type="predicted"/>
<comment type="caution">
    <text evidence="3">The sequence shown here is derived from an EMBL/GenBank/DDBJ whole genome shotgun (WGS) entry which is preliminary data.</text>
</comment>
<name>A0ABS6DUR5_9FIRM</name>
<evidence type="ECO:0000313" key="4">
    <source>
        <dbReference type="Proteomes" id="UP001196301"/>
    </source>
</evidence>
<evidence type="ECO:0000256" key="1">
    <source>
        <dbReference type="ARBA" id="ARBA00022723"/>
    </source>
</evidence>
<protein>
    <submittedName>
        <fullName evidence="3">Cupin domain-containing protein</fullName>
    </submittedName>
</protein>
<evidence type="ECO:0000313" key="3">
    <source>
        <dbReference type="EMBL" id="MBU5335573.1"/>
    </source>
</evidence>
<dbReference type="RefSeq" id="WP_216568712.1">
    <property type="nucleotide sequence ID" value="NZ_JAHLOQ010000006.1"/>
</dbReference>
<feature type="domain" description="Cupin type-2" evidence="2">
    <location>
        <begin position="39"/>
        <end position="105"/>
    </location>
</feature>
<keyword evidence="1" id="KW-0479">Metal-binding</keyword>
<evidence type="ECO:0000259" key="2">
    <source>
        <dbReference type="Pfam" id="PF07883"/>
    </source>
</evidence>
<organism evidence="3 4">
    <name type="scientific">Intestinibacter bartlettii</name>
    <dbReference type="NCBI Taxonomy" id="261299"/>
    <lineage>
        <taxon>Bacteria</taxon>
        <taxon>Bacillati</taxon>
        <taxon>Bacillota</taxon>
        <taxon>Clostridia</taxon>
        <taxon>Peptostreptococcales</taxon>
        <taxon>Peptostreptococcaceae</taxon>
        <taxon>Intestinibacter</taxon>
    </lineage>
</organism>
<keyword evidence="4" id="KW-1185">Reference proteome</keyword>
<dbReference type="PANTHER" id="PTHR35848:SF6">
    <property type="entry name" value="CUPIN TYPE-2 DOMAIN-CONTAINING PROTEIN"/>
    <property type="match status" value="1"/>
</dbReference>
<dbReference type="Pfam" id="PF07883">
    <property type="entry name" value="Cupin_2"/>
    <property type="match status" value="1"/>
</dbReference>